<comment type="similarity">
    <text evidence="2">Belongs to the Orn/Lys/Arg decarboxylase class-I family.</text>
</comment>
<evidence type="ECO:0000256" key="3">
    <source>
        <dbReference type="ARBA" id="ARBA00022793"/>
    </source>
</evidence>
<organism evidence="8 9">
    <name type="scientific">Terrabacter terrae</name>
    <dbReference type="NCBI Taxonomy" id="318434"/>
    <lineage>
        <taxon>Bacteria</taxon>
        <taxon>Bacillati</taxon>
        <taxon>Actinomycetota</taxon>
        <taxon>Actinomycetes</taxon>
        <taxon>Micrococcales</taxon>
        <taxon>Intrasporangiaceae</taxon>
        <taxon>Terrabacter</taxon>
    </lineage>
</organism>
<accession>A0ABP5FMR7</accession>
<comment type="cofactor">
    <cofactor evidence="1">
        <name>pyridoxal 5'-phosphate</name>
        <dbReference type="ChEBI" id="CHEBI:597326"/>
    </cofactor>
</comment>
<dbReference type="EMBL" id="BAAANB010000020">
    <property type="protein sequence ID" value="GAA2030233.1"/>
    <property type="molecule type" value="Genomic_DNA"/>
</dbReference>
<dbReference type="InterPro" id="IPR052357">
    <property type="entry name" value="Orn_Lys_Arg_decarboxylase-I"/>
</dbReference>
<sequence>MDSSQDTQQLDQDKTPVLDTIKQLRDSGLYPFSLPGHRFGRGIDERTASVLSRGAFEADVIMAKSSVGDAEKLYAAAVGARDAVFTTCGSSISIHTCLLTLIGPGEKILVDRNVHKSVVASLILAGAEPVWLRPSWDHEREIAHPATTETVKRALEDDPEIRAVMLITPTEYGTGADVKGVADLCHEHGLPLMVDEAWGGHFGFHPDPPTAAVKAGADLSVQSLHKADGGLCQASMILVGGDIVDTVDLRLRLDLITTTSPSPLMFGSIDGWRRHLALNGKELIDGALNRAAAMRERLSAIEGFTVIDESIHETTGVAEWDPLKLSVDVSALGITGYQVKDWLESECQIAAQLGDARRIVFSLTYADDDHAMDRLGEAMEKLATDPPKEQRPAPQIPPLEELNLEQAMSPRDAFFAKTEQVEDPVGRIAAEMVSPYPPGVPAVLPGERFNQAVVDYLRAGKAAGMTIPDASDPDLKTFRVVKAEADDLTKS</sequence>
<dbReference type="InterPro" id="IPR036633">
    <property type="entry name" value="Prn/Lys/Arg_de-COase_C_sf"/>
</dbReference>
<gene>
    <name evidence="8" type="ORF">GCM10009740_19890</name>
</gene>
<dbReference type="InterPro" id="IPR008286">
    <property type="entry name" value="Prn/Lys/Arg_de-COase_C"/>
</dbReference>
<dbReference type="InterPro" id="IPR000310">
    <property type="entry name" value="Orn/Lys/Arg_deCO2ase_major_dom"/>
</dbReference>
<feature type="domain" description="Orn/Lys/Arg decarboxylases family 1 pyridoxal-P attachment site" evidence="6">
    <location>
        <begin position="15"/>
        <end position="369"/>
    </location>
</feature>
<evidence type="ECO:0000313" key="8">
    <source>
        <dbReference type="EMBL" id="GAA2030233.1"/>
    </source>
</evidence>
<evidence type="ECO:0000256" key="5">
    <source>
        <dbReference type="ARBA" id="ARBA00023239"/>
    </source>
</evidence>
<proteinExistence type="inferred from homology"/>
<reference evidence="9" key="1">
    <citation type="journal article" date="2019" name="Int. J. Syst. Evol. Microbiol.">
        <title>The Global Catalogue of Microorganisms (GCM) 10K type strain sequencing project: providing services to taxonomists for standard genome sequencing and annotation.</title>
        <authorList>
            <consortium name="The Broad Institute Genomics Platform"/>
            <consortium name="The Broad Institute Genome Sequencing Center for Infectious Disease"/>
            <person name="Wu L."/>
            <person name="Ma J."/>
        </authorList>
    </citation>
    <scope>NUCLEOTIDE SEQUENCE [LARGE SCALE GENOMIC DNA]</scope>
    <source>
        <strain evidence="9">JCM 14283</strain>
    </source>
</reference>
<protein>
    <submittedName>
        <fullName evidence="8">Ornithine decarboxylase</fullName>
    </submittedName>
</protein>
<dbReference type="Gene3D" id="3.90.100.10">
    <property type="entry name" value="Orn/Lys/Arg decarboxylase, C-terminal domain"/>
    <property type="match status" value="1"/>
</dbReference>
<dbReference type="RefSeq" id="WP_343990780.1">
    <property type="nucleotide sequence ID" value="NZ_BAAANB010000020.1"/>
</dbReference>
<dbReference type="InterPro" id="IPR015421">
    <property type="entry name" value="PyrdxlP-dep_Trfase_major"/>
</dbReference>
<feature type="domain" description="Orn/Lys/Arg decarboxylase C-terminal" evidence="7">
    <location>
        <begin position="404"/>
        <end position="468"/>
    </location>
</feature>
<dbReference type="Proteomes" id="UP001501285">
    <property type="component" value="Unassembled WGS sequence"/>
</dbReference>
<dbReference type="SUPFAM" id="SSF55904">
    <property type="entry name" value="Ornithine decarboxylase C-terminal domain"/>
    <property type="match status" value="1"/>
</dbReference>
<evidence type="ECO:0000259" key="7">
    <source>
        <dbReference type="Pfam" id="PF03711"/>
    </source>
</evidence>
<dbReference type="Gene3D" id="3.40.640.10">
    <property type="entry name" value="Type I PLP-dependent aspartate aminotransferase-like (Major domain)"/>
    <property type="match status" value="1"/>
</dbReference>
<dbReference type="InterPro" id="IPR015424">
    <property type="entry name" value="PyrdxlP-dep_Trfase"/>
</dbReference>
<dbReference type="SUPFAM" id="SSF53383">
    <property type="entry name" value="PLP-dependent transferases"/>
    <property type="match status" value="1"/>
</dbReference>
<keyword evidence="3" id="KW-0210">Decarboxylase</keyword>
<dbReference type="PANTHER" id="PTHR43277:SF4">
    <property type="entry name" value="ARGININE DECARBOXYLASE"/>
    <property type="match status" value="1"/>
</dbReference>
<dbReference type="PANTHER" id="PTHR43277">
    <property type="entry name" value="ARGININE DECARBOXYLASE"/>
    <property type="match status" value="1"/>
</dbReference>
<evidence type="ECO:0000256" key="1">
    <source>
        <dbReference type="ARBA" id="ARBA00001933"/>
    </source>
</evidence>
<keyword evidence="5" id="KW-0456">Lyase</keyword>
<dbReference type="Pfam" id="PF03711">
    <property type="entry name" value="OKR_DC_1_C"/>
    <property type="match status" value="1"/>
</dbReference>
<evidence type="ECO:0000256" key="4">
    <source>
        <dbReference type="ARBA" id="ARBA00022898"/>
    </source>
</evidence>
<evidence type="ECO:0000256" key="2">
    <source>
        <dbReference type="ARBA" id="ARBA00010671"/>
    </source>
</evidence>
<dbReference type="Pfam" id="PF01276">
    <property type="entry name" value="OKR_DC_1"/>
    <property type="match status" value="1"/>
</dbReference>
<name>A0ABP5FMR7_9MICO</name>
<comment type="caution">
    <text evidence="8">The sequence shown here is derived from an EMBL/GenBank/DDBJ whole genome shotgun (WGS) entry which is preliminary data.</text>
</comment>
<keyword evidence="4" id="KW-0663">Pyridoxal phosphate</keyword>
<evidence type="ECO:0000259" key="6">
    <source>
        <dbReference type="Pfam" id="PF01276"/>
    </source>
</evidence>
<evidence type="ECO:0000313" key="9">
    <source>
        <dbReference type="Proteomes" id="UP001501285"/>
    </source>
</evidence>
<keyword evidence="9" id="KW-1185">Reference proteome</keyword>